<name>A0A8T8X149_ASPJA</name>
<feature type="transmembrane region" description="Helical" evidence="1">
    <location>
        <begin position="71"/>
        <end position="104"/>
    </location>
</feature>
<organism evidence="2 3">
    <name type="scientific">Aspergillus japonicus CBS 114.51</name>
    <dbReference type="NCBI Taxonomy" id="1448312"/>
    <lineage>
        <taxon>Eukaryota</taxon>
        <taxon>Fungi</taxon>
        <taxon>Dikarya</taxon>
        <taxon>Ascomycota</taxon>
        <taxon>Pezizomycotina</taxon>
        <taxon>Eurotiomycetes</taxon>
        <taxon>Eurotiomycetidae</taxon>
        <taxon>Eurotiales</taxon>
        <taxon>Aspergillaceae</taxon>
        <taxon>Aspergillus</taxon>
        <taxon>Aspergillus subgen. Circumdati</taxon>
    </lineage>
</organism>
<gene>
    <name evidence="2" type="ORF">BO86DRAFT_409864</name>
</gene>
<keyword evidence="1" id="KW-1133">Transmembrane helix</keyword>
<reference evidence="2 3" key="1">
    <citation type="submission" date="2018-02" db="EMBL/GenBank/DDBJ databases">
        <title>The genomes of Aspergillus section Nigri reveals drivers in fungal speciation.</title>
        <authorList>
            <consortium name="DOE Joint Genome Institute"/>
            <person name="Vesth T.C."/>
            <person name="Nybo J."/>
            <person name="Theobald S."/>
            <person name="Brandl J."/>
            <person name="Frisvad J.C."/>
            <person name="Nielsen K.F."/>
            <person name="Lyhne E.K."/>
            <person name="Kogle M.E."/>
            <person name="Kuo A."/>
            <person name="Riley R."/>
            <person name="Clum A."/>
            <person name="Nolan M."/>
            <person name="Lipzen A."/>
            <person name="Salamov A."/>
            <person name="Henrissat B."/>
            <person name="Wiebenga A."/>
            <person name="De vries R.P."/>
            <person name="Grigoriev I.V."/>
            <person name="Mortensen U.H."/>
            <person name="Andersen M.R."/>
            <person name="Baker S.E."/>
        </authorList>
    </citation>
    <scope>NUCLEOTIDE SEQUENCE [LARGE SCALE GENOMIC DNA]</scope>
    <source>
        <strain evidence="2 3">CBS 114.51</strain>
    </source>
</reference>
<dbReference type="GeneID" id="37178138"/>
<proteinExistence type="predicted"/>
<accession>A0A8T8X149</accession>
<keyword evidence="1" id="KW-0812">Transmembrane</keyword>
<keyword evidence="1" id="KW-0472">Membrane</keyword>
<sequence length="199" mass="22439">MSIRMVFHRLKKAYRALSAVILASWIVHVFSLVVVANSSPGITPNIVDHLASASLFIFLSPQNQHSHKSAVLFLICSVLWLRDLLSACVLLCMLTMFSIMLFMLVVLGLDLAMTTTLDARALGLRAWTAFPPTGREDLADQWTPEMARIMAFIYEEMDKGGINPDTADQWMVTWWFKVLLGLAWLNLLGLGWLLLGSWW</sequence>
<evidence type="ECO:0000256" key="1">
    <source>
        <dbReference type="SAM" id="Phobius"/>
    </source>
</evidence>
<protein>
    <submittedName>
        <fullName evidence="2">Uncharacterized protein</fullName>
    </submittedName>
</protein>
<feature type="transmembrane region" description="Helical" evidence="1">
    <location>
        <begin position="174"/>
        <end position="195"/>
    </location>
</feature>
<dbReference type="OrthoDB" id="4509891at2759"/>
<feature type="transmembrane region" description="Helical" evidence="1">
    <location>
        <begin position="12"/>
        <end position="36"/>
    </location>
</feature>
<dbReference type="RefSeq" id="XP_025527655.1">
    <property type="nucleotide sequence ID" value="XM_025674446.1"/>
</dbReference>
<evidence type="ECO:0000313" key="2">
    <source>
        <dbReference type="EMBL" id="RAH81761.1"/>
    </source>
</evidence>
<evidence type="ECO:0000313" key="3">
    <source>
        <dbReference type="Proteomes" id="UP000249497"/>
    </source>
</evidence>
<dbReference type="Proteomes" id="UP000249497">
    <property type="component" value="Unassembled WGS sequence"/>
</dbReference>
<keyword evidence="3" id="KW-1185">Reference proteome</keyword>
<dbReference type="AlphaFoldDB" id="A0A8T8X149"/>
<dbReference type="EMBL" id="KZ824793">
    <property type="protein sequence ID" value="RAH81761.1"/>
    <property type="molecule type" value="Genomic_DNA"/>
</dbReference>